<sequence length="107" mass="11982">MLPYYVILLKVDDRTETSKQTNMNFKSYPKESLQPPTPSSVSPCYNSSNSSDLRETHSARFTRNKCLDYVKREGKGGLGSDNSEPCNESVARPFFLLIPAQIMVGIS</sequence>
<reference evidence="2" key="1">
    <citation type="submission" date="2021-05" db="EMBL/GenBank/DDBJ databases">
        <authorList>
            <person name="Alioto T."/>
            <person name="Alioto T."/>
            <person name="Gomez Garrido J."/>
        </authorList>
    </citation>
    <scope>NUCLEOTIDE SEQUENCE</scope>
</reference>
<dbReference type="EMBL" id="HBUF01651819">
    <property type="protein sequence ID" value="CAG6787101.1"/>
    <property type="molecule type" value="Transcribed_RNA"/>
</dbReference>
<evidence type="ECO:0000313" key="2">
    <source>
        <dbReference type="EMBL" id="CAG6787101.1"/>
    </source>
</evidence>
<proteinExistence type="predicted"/>
<accession>A0A8D9BTA3</accession>
<organism evidence="2">
    <name type="scientific">Cacopsylla melanoneura</name>
    <dbReference type="NCBI Taxonomy" id="428564"/>
    <lineage>
        <taxon>Eukaryota</taxon>
        <taxon>Metazoa</taxon>
        <taxon>Ecdysozoa</taxon>
        <taxon>Arthropoda</taxon>
        <taxon>Hexapoda</taxon>
        <taxon>Insecta</taxon>
        <taxon>Pterygota</taxon>
        <taxon>Neoptera</taxon>
        <taxon>Paraneoptera</taxon>
        <taxon>Hemiptera</taxon>
        <taxon>Sternorrhyncha</taxon>
        <taxon>Psylloidea</taxon>
        <taxon>Psyllidae</taxon>
        <taxon>Psyllinae</taxon>
        <taxon>Cacopsylla</taxon>
    </lineage>
</organism>
<feature type="compositionally biased region" description="Low complexity" evidence="1">
    <location>
        <begin position="39"/>
        <end position="51"/>
    </location>
</feature>
<evidence type="ECO:0000256" key="1">
    <source>
        <dbReference type="SAM" id="MobiDB-lite"/>
    </source>
</evidence>
<name>A0A8D9BTA3_9HEMI</name>
<dbReference type="AlphaFoldDB" id="A0A8D9BTA3"/>
<protein>
    <submittedName>
        <fullName evidence="2">Uncharacterized protein</fullName>
    </submittedName>
</protein>
<feature type="region of interest" description="Disordered" evidence="1">
    <location>
        <begin position="20"/>
        <end position="57"/>
    </location>
</feature>